<dbReference type="AlphaFoldDB" id="A0A6C0FCY1"/>
<proteinExistence type="predicted"/>
<organism evidence="1">
    <name type="scientific">viral metagenome</name>
    <dbReference type="NCBI Taxonomy" id="1070528"/>
    <lineage>
        <taxon>unclassified sequences</taxon>
        <taxon>metagenomes</taxon>
        <taxon>organismal metagenomes</taxon>
    </lineage>
</organism>
<dbReference type="CDD" id="cd02440">
    <property type="entry name" value="AdoMet_MTases"/>
    <property type="match status" value="1"/>
</dbReference>
<name>A0A6C0FCY1_9ZZZZ</name>
<sequence length="188" mass="21366">MPKKKKYNVFSISKQDVRELKDMDYDFTYGELTKRGVVQLNTHIPKNIMQGATFYDLGCGDGSLLLHLADVNKDIPRLVGIELISERVESALLKVSKKPALKDRIEIIEGDVCDIICRGINIVYVSNLCFPDHVNRKISNKLSDCLENNSIIFASKPLYITLPYVLKTCKIHQSWSDKSELLIYTISI</sequence>
<dbReference type="Gene3D" id="3.40.50.150">
    <property type="entry name" value="Vaccinia Virus protein VP39"/>
    <property type="match status" value="1"/>
</dbReference>
<reference evidence="1" key="1">
    <citation type="journal article" date="2020" name="Nature">
        <title>Giant virus diversity and host interactions through global metagenomics.</title>
        <authorList>
            <person name="Schulz F."/>
            <person name="Roux S."/>
            <person name="Paez-Espino D."/>
            <person name="Jungbluth S."/>
            <person name="Walsh D.A."/>
            <person name="Denef V.J."/>
            <person name="McMahon K.D."/>
            <person name="Konstantinidis K.T."/>
            <person name="Eloe-Fadrosh E.A."/>
            <person name="Kyrpides N.C."/>
            <person name="Woyke T."/>
        </authorList>
    </citation>
    <scope>NUCLEOTIDE SEQUENCE</scope>
    <source>
        <strain evidence="1">GVMAG-S-ERX556106-38</strain>
    </source>
</reference>
<protein>
    <submittedName>
        <fullName evidence="1">Uncharacterized protein</fullName>
    </submittedName>
</protein>
<dbReference type="InterPro" id="IPR029063">
    <property type="entry name" value="SAM-dependent_MTases_sf"/>
</dbReference>
<dbReference type="SUPFAM" id="SSF53335">
    <property type="entry name" value="S-adenosyl-L-methionine-dependent methyltransferases"/>
    <property type="match status" value="1"/>
</dbReference>
<evidence type="ECO:0000313" key="1">
    <source>
        <dbReference type="EMBL" id="QHT38874.1"/>
    </source>
</evidence>
<accession>A0A6C0FCY1</accession>
<dbReference type="EMBL" id="MN738836">
    <property type="protein sequence ID" value="QHT38874.1"/>
    <property type="molecule type" value="Genomic_DNA"/>
</dbReference>